<accession>A0A0A0C1V7</accession>
<dbReference type="RefSeq" id="WP_035057304.1">
    <property type="nucleotide sequence ID" value="NZ_AXCZ01000011.1"/>
</dbReference>
<evidence type="ECO:0000313" key="2">
    <source>
        <dbReference type="Proteomes" id="UP000054314"/>
    </source>
</evidence>
<gene>
    <name evidence="1" type="ORF">N869_03550</name>
</gene>
<name>A0A0A0C1V7_9CELL</name>
<reference evidence="1 2" key="1">
    <citation type="submission" date="2013-08" db="EMBL/GenBank/DDBJ databases">
        <title>Genome sequencing of Cellulomonas bogoriensis 69B4.</title>
        <authorList>
            <person name="Chen F."/>
            <person name="Li Y."/>
            <person name="Wang G."/>
        </authorList>
    </citation>
    <scope>NUCLEOTIDE SEQUENCE [LARGE SCALE GENOMIC DNA]</scope>
    <source>
        <strain evidence="1 2">69B4</strain>
    </source>
</reference>
<protein>
    <submittedName>
        <fullName evidence="1">Uncharacterized protein</fullName>
    </submittedName>
</protein>
<organism evidence="1 2">
    <name type="scientific">Cellulomonas bogoriensis 69B4 = DSM 16987</name>
    <dbReference type="NCBI Taxonomy" id="1386082"/>
    <lineage>
        <taxon>Bacteria</taxon>
        <taxon>Bacillati</taxon>
        <taxon>Actinomycetota</taxon>
        <taxon>Actinomycetes</taxon>
        <taxon>Micrococcales</taxon>
        <taxon>Cellulomonadaceae</taxon>
        <taxon>Cellulomonas</taxon>
    </lineage>
</organism>
<dbReference type="EMBL" id="AXCZ01000011">
    <property type="protein sequence ID" value="KGM14166.1"/>
    <property type="molecule type" value="Genomic_DNA"/>
</dbReference>
<dbReference type="Proteomes" id="UP000054314">
    <property type="component" value="Unassembled WGS sequence"/>
</dbReference>
<comment type="caution">
    <text evidence="1">The sequence shown here is derived from an EMBL/GenBank/DDBJ whole genome shotgun (WGS) entry which is preliminary data.</text>
</comment>
<dbReference type="AlphaFoldDB" id="A0A0A0C1V7"/>
<keyword evidence="2" id="KW-1185">Reference proteome</keyword>
<evidence type="ECO:0000313" key="1">
    <source>
        <dbReference type="EMBL" id="KGM14166.1"/>
    </source>
</evidence>
<sequence>MAPVVVGTLVAFFSAVVVLVVVGAASSSSPDGGLRQLLIDLRSALAYRLSGVRDEVLLEDEEDLEAETSIDDLFVIGRAEDHAYLTSGELSEPVGRVVRNMSHLTRH</sequence>
<proteinExistence type="predicted"/>